<feature type="transmembrane region" description="Helical" evidence="1">
    <location>
        <begin position="208"/>
        <end position="225"/>
    </location>
</feature>
<accession>A0ABV9P4Z5</accession>
<evidence type="ECO:0000313" key="2">
    <source>
        <dbReference type="EMBL" id="MFC4739775.1"/>
    </source>
</evidence>
<sequence>MTLFVFIITIPVLSILSDKIYHKAVHNHFVSTPWTGIQLAALPMFISQENDSILFSNEVEKRYFLHVYKKLENEKLLLSQLKKEDYDFAFYHKNYTSICNKTLSNYGELFFVNDKQVNRILKNDKITAKVALVLFKKHFIKWTAFVFKNLYNGFYSISNLLLFIFLILISFLNYLKTTKKIFLILLIFGLLTFFNLLLISIVEPIIGRYIFYNNWVLFVIIAYLLEKSTSNLKIWK</sequence>
<protein>
    <submittedName>
        <fullName evidence="2">Uncharacterized protein</fullName>
    </submittedName>
</protein>
<proteinExistence type="predicted"/>
<evidence type="ECO:0000313" key="3">
    <source>
        <dbReference type="Proteomes" id="UP001595885"/>
    </source>
</evidence>
<comment type="caution">
    <text evidence="2">The sequence shown here is derived from an EMBL/GenBank/DDBJ whole genome shotgun (WGS) entry which is preliminary data.</text>
</comment>
<dbReference type="Proteomes" id="UP001595885">
    <property type="component" value="Unassembled WGS sequence"/>
</dbReference>
<keyword evidence="3" id="KW-1185">Reference proteome</keyword>
<reference evidence="3" key="1">
    <citation type="journal article" date="2019" name="Int. J. Syst. Evol. Microbiol.">
        <title>The Global Catalogue of Microorganisms (GCM) 10K type strain sequencing project: providing services to taxonomists for standard genome sequencing and annotation.</title>
        <authorList>
            <consortium name="The Broad Institute Genomics Platform"/>
            <consortium name="The Broad Institute Genome Sequencing Center for Infectious Disease"/>
            <person name="Wu L."/>
            <person name="Ma J."/>
        </authorList>
    </citation>
    <scope>NUCLEOTIDE SEQUENCE [LARGE SCALE GENOMIC DNA]</scope>
    <source>
        <strain evidence="3">CCUG 50349</strain>
    </source>
</reference>
<feature type="transmembrane region" description="Helical" evidence="1">
    <location>
        <begin position="153"/>
        <end position="175"/>
    </location>
</feature>
<keyword evidence="1" id="KW-0472">Membrane</keyword>
<dbReference type="RefSeq" id="WP_379739840.1">
    <property type="nucleotide sequence ID" value="NZ_JBHSGW010000004.1"/>
</dbReference>
<feature type="transmembrane region" description="Helical" evidence="1">
    <location>
        <begin position="182"/>
        <end position="202"/>
    </location>
</feature>
<dbReference type="EMBL" id="JBHSGW010000004">
    <property type="protein sequence ID" value="MFC4739775.1"/>
    <property type="molecule type" value="Genomic_DNA"/>
</dbReference>
<name>A0ABV9P4Z5_9FLAO</name>
<evidence type="ECO:0000256" key="1">
    <source>
        <dbReference type="SAM" id="Phobius"/>
    </source>
</evidence>
<organism evidence="2 3">
    <name type="scientific">Flavobacterium ponti</name>
    <dbReference type="NCBI Taxonomy" id="665133"/>
    <lineage>
        <taxon>Bacteria</taxon>
        <taxon>Pseudomonadati</taxon>
        <taxon>Bacteroidota</taxon>
        <taxon>Flavobacteriia</taxon>
        <taxon>Flavobacteriales</taxon>
        <taxon>Flavobacteriaceae</taxon>
        <taxon>Flavobacterium</taxon>
    </lineage>
</organism>
<keyword evidence="1" id="KW-1133">Transmembrane helix</keyword>
<keyword evidence="1" id="KW-0812">Transmembrane</keyword>
<gene>
    <name evidence="2" type="ORF">ACFO3U_07175</name>
</gene>